<proteinExistence type="predicted"/>
<evidence type="ECO:0000313" key="2">
    <source>
        <dbReference type="Proteomes" id="UP000718821"/>
    </source>
</evidence>
<dbReference type="InterPro" id="IPR006439">
    <property type="entry name" value="HAD-SF_hydro_IA"/>
</dbReference>
<comment type="caution">
    <text evidence="1">The sequence shown here is derived from an EMBL/GenBank/DDBJ whole genome shotgun (WGS) entry which is preliminary data.</text>
</comment>
<dbReference type="Proteomes" id="UP000718821">
    <property type="component" value="Unassembled WGS sequence"/>
</dbReference>
<accession>A0A938WYT7</accession>
<gene>
    <name evidence="1" type="ORF">H7U32_05510</name>
</gene>
<dbReference type="RefSeq" id="WP_204468784.1">
    <property type="nucleotide sequence ID" value="NZ_JACLYU010000008.1"/>
</dbReference>
<sequence>MSEPRFSDVILDFCDVLVDWRPRLPLEGMYPPGVIDMFFDPSDEHGFKHYDELSDLGWPEERIVADYETHHGPAVAWIFHIYFERQELALAGLIPGMGRLLEDLDAAGVRLWGLTNFTTAYVDAARATFPELRLLRDVVVSSEERIAKPDPEIFRRAVARFGVDPSTTAFVDDKPWNASAAGEAVPGLTGIRFEDAAQARATLLR</sequence>
<dbReference type="EMBL" id="JACLYU010000008">
    <property type="protein sequence ID" value="MBM6699779.1"/>
    <property type="molecule type" value="Genomic_DNA"/>
</dbReference>
<dbReference type="Gene3D" id="3.40.50.1000">
    <property type="entry name" value="HAD superfamily/HAD-like"/>
    <property type="match status" value="1"/>
</dbReference>
<protein>
    <submittedName>
        <fullName evidence="1">HAD-IA family hydrolase</fullName>
    </submittedName>
</protein>
<dbReference type="SUPFAM" id="SSF56784">
    <property type="entry name" value="HAD-like"/>
    <property type="match status" value="1"/>
</dbReference>
<dbReference type="Pfam" id="PF00702">
    <property type="entry name" value="Hydrolase"/>
    <property type="match status" value="1"/>
</dbReference>
<dbReference type="InterPro" id="IPR036412">
    <property type="entry name" value="HAD-like_sf"/>
</dbReference>
<name>A0A938WYT7_9BIFI</name>
<keyword evidence="2" id="KW-1185">Reference proteome</keyword>
<reference evidence="1" key="2">
    <citation type="journal article" date="2021" name="Sci. Rep.">
        <title>The distribution of antibiotic resistance genes in chicken gut microbiota commensals.</title>
        <authorList>
            <person name="Juricova H."/>
            <person name="Matiasovicova J."/>
            <person name="Kubasova T."/>
            <person name="Cejkova D."/>
            <person name="Rychlik I."/>
        </authorList>
    </citation>
    <scope>NUCLEOTIDE SEQUENCE</scope>
    <source>
        <strain evidence="1">An836</strain>
    </source>
</reference>
<dbReference type="AlphaFoldDB" id="A0A938WYT7"/>
<evidence type="ECO:0000313" key="1">
    <source>
        <dbReference type="EMBL" id="MBM6699779.1"/>
    </source>
</evidence>
<keyword evidence="1" id="KW-0378">Hydrolase</keyword>
<dbReference type="NCBIfam" id="TIGR01509">
    <property type="entry name" value="HAD-SF-IA-v3"/>
    <property type="match status" value="1"/>
</dbReference>
<dbReference type="PANTHER" id="PTHR43611:SF3">
    <property type="entry name" value="FLAVIN MONONUCLEOTIDE HYDROLASE 1, CHLOROPLATIC"/>
    <property type="match status" value="1"/>
</dbReference>
<dbReference type="GO" id="GO:0016787">
    <property type="term" value="F:hydrolase activity"/>
    <property type="evidence" value="ECO:0007669"/>
    <property type="project" value="UniProtKB-KW"/>
</dbReference>
<organism evidence="1 2">
    <name type="scientific">Bifidobacterium pullorum subsp. saeculare</name>
    <dbReference type="NCBI Taxonomy" id="78257"/>
    <lineage>
        <taxon>Bacteria</taxon>
        <taxon>Bacillati</taxon>
        <taxon>Actinomycetota</taxon>
        <taxon>Actinomycetes</taxon>
        <taxon>Bifidobacteriales</taxon>
        <taxon>Bifidobacteriaceae</taxon>
        <taxon>Bifidobacterium</taxon>
    </lineage>
</organism>
<dbReference type="PANTHER" id="PTHR43611">
    <property type="entry name" value="ALPHA-D-GLUCOSE 1-PHOSPHATE PHOSPHATASE"/>
    <property type="match status" value="1"/>
</dbReference>
<dbReference type="InterPro" id="IPR023214">
    <property type="entry name" value="HAD_sf"/>
</dbReference>
<reference evidence="1" key="1">
    <citation type="submission" date="2020-08" db="EMBL/GenBank/DDBJ databases">
        <authorList>
            <person name="Cejkova D."/>
            <person name="Kubasova T."/>
            <person name="Jahodarova E."/>
            <person name="Rychlik I."/>
        </authorList>
    </citation>
    <scope>NUCLEOTIDE SEQUENCE</scope>
    <source>
        <strain evidence="1">An836</strain>
    </source>
</reference>